<organism evidence="2 3">
    <name type="scientific">Flavisolibacter tropicus</name>
    <dbReference type="NCBI Taxonomy" id="1492898"/>
    <lineage>
        <taxon>Bacteria</taxon>
        <taxon>Pseudomonadati</taxon>
        <taxon>Bacteroidota</taxon>
        <taxon>Chitinophagia</taxon>
        <taxon>Chitinophagales</taxon>
        <taxon>Chitinophagaceae</taxon>
        <taxon>Flavisolibacter</taxon>
    </lineage>
</organism>
<dbReference type="KEGG" id="fla:SY85_00520"/>
<reference evidence="3" key="1">
    <citation type="submission" date="2015-01" db="EMBL/GenBank/DDBJ databases">
        <title>Flavisolibacter sp./LCS9/ whole genome sequencing.</title>
        <authorList>
            <person name="Kim M.K."/>
            <person name="Srinivasan S."/>
            <person name="Lee J.-J."/>
        </authorList>
    </citation>
    <scope>NUCLEOTIDE SEQUENCE [LARGE SCALE GENOMIC DNA]</scope>
    <source>
        <strain evidence="3">LCS9</strain>
    </source>
</reference>
<dbReference type="Proteomes" id="UP000077177">
    <property type="component" value="Chromosome"/>
</dbReference>
<keyword evidence="3" id="KW-1185">Reference proteome</keyword>
<dbReference type="RefSeq" id="WP_066401282.1">
    <property type="nucleotide sequence ID" value="NZ_CP011390.1"/>
</dbReference>
<gene>
    <name evidence="2" type="ORF">SY85_00520</name>
</gene>
<protein>
    <recommendedName>
        <fullName evidence="1">DUF4136 domain-containing protein</fullName>
    </recommendedName>
</protein>
<dbReference type="Pfam" id="PF13590">
    <property type="entry name" value="DUF4136"/>
    <property type="match status" value="1"/>
</dbReference>
<feature type="domain" description="DUF4136" evidence="1">
    <location>
        <begin position="26"/>
        <end position="178"/>
    </location>
</feature>
<dbReference type="Gene3D" id="3.30.160.670">
    <property type="match status" value="1"/>
</dbReference>
<accession>A0A172TQF4</accession>
<dbReference type="AlphaFoldDB" id="A0A172TQF4"/>
<evidence type="ECO:0000259" key="1">
    <source>
        <dbReference type="Pfam" id="PF13590"/>
    </source>
</evidence>
<proteinExistence type="predicted"/>
<dbReference type="PROSITE" id="PS51257">
    <property type="entry name" value="PROKAR_LIPOPROTEIN"/>
    <property type="match status" value="1"/>
</dbReference>
<name>A0A172TQF4_9BACT</name>
<sequence length="183" mass="20480">MKKFLLQLCWLLPLIVTYSCSPPLKVNSDYDKNVDFAKYKTFALFKSDSSQTISQLNQSRIADAIRGEMVKKGFQEATSNPDVLINSVAIFKDRTSVSATNYGYGGVYRPYYWGGGVGYTNYDVQHYKDGSLIIDIIDANTQKLIWQGIGNKEIDGPIKDPDTKIPKAISMIMEGFPPKAKKS</sequence>
<evidence type="ECO:0000313" key="3">
    <source>
        <dbReference type="Proteomes" id="UP000077177"/>
    </source>
</evidence>
<evidence type="ECO:0000313" key="2">
    <source>
        <dbReference type="EMBL" id="ANE49212.1"/>
    </source>
</evidence>
<dbReference type="InterPro" id="IPR025411">
    <property type="entry name" value="DUF4136"/>
</dbReference>
<dbReference type="OrthoDB" id="5432251at2"/>
<reference evidence="2 3" key="2">
    <citation type="journal article" date="2016" name="Int. J. Syst. Evol. Microbiol.">
        <title>Flavisolibacter tropicus sp. nov., isolated from tropical soil.</title>
        <authorList>
            <person name="Lee J.J."/>
            <person name="Kang M.S."/>
            <person name="Kim G.S."/>
            <person name="Lee C.S."/>
            <person name="Lim S."/>
            <person name="Lee J."/>
            <person name="Roh S.H."/>
            <person name="Kang H."/>
            <person name="Ha J.M."/>
            <person name="Bae S."/>
            <person name="Jung H.Y."/>
            <person name="Kim M.K."/>
        </authorList>
    </citation>
    <scope>NUCLEOTIDE SEQUENCE [LARGE SCALE GENOMIC DNA]</scope>
    <source>
        <strain evidence="2 3">LCS9</strain>
    </source>
</reference>
<dbReference type="STRING" id="1492898.SY85_00520"/>
<dbReference type="EMBL" id="CP011390">
    <property type="protein sequence ID" value="ANE49212.1"/>
    <property type="molecule type" value="Genomic_DNA"/>
</dbReference>